<sequence>MVPSADPEKKYPGTTADGSDPDPEEAGAAVERIRTNDLEPIGVLNPEWEEVEEESFSPGVEETKTENGTLGGVSTLNPGGGGHCVAEEPSITVAVIAEDVLEERRSGQARHVLGREKNKETHV</sequence>
<dbReference type="Proteomes" id="UP001066276">
    <property type="component" value="Chromosome 2_1"/>
</dbReference>
<protein>
    <submittedName>
        <fullName evidence="2">Uncharacterized protein</fullName>
    </submittedName>
</protein>
<feature type="compositionally biased region" description="Basic and acidic residues" evidence="1">
    <location>
        <begin position="1"/>
        <end position="11"/>
    </location>
</feature>
<accession>A0AAV7VIJ6</accession>
<feature type="region of interest" description="Disordered" evidence="1">
    <location>
        <begin position="1"/>
        <end position="83"/>
    </location>
</feature>
<dbReference type="EMBL" id="JANPWB010000003">
    <property type="protein sequence ID" value="KAJ1201454.1"/>
    <property type="molecule type" value="Genomic_DNA"/>
</dbReference>
<proteinExistence type="predicted"/>
<evidence type="ECO:0000313" key="3">
    <source>
        <dbReference type="Proteomes" id="UP001066276"/>
    </source>
</evidence>
<evidence type="ECO:0000256" key="1">
    <source>
        <dbReference type="SAM" id="MobiDB-lite"/>
    </source>
</evidence>
<organism evidence="2 3">
    <name type="scientific">Pleurodeles waltl</name>
    <name type="common">Iberian ribbed newt</name>
    <dbReference type="NCBI Taxonomy" id="8319"/>
    <lineage>
        <taxon>Eukaryota</taxon>
        <taxon>Metazoa</taxon>
        <taxon>Chordata</taxon>
        <taxon>Craniata</taxon>
        <taxon>Vertebrata</taxon>
        <taxon>Euteleostomi</taxon>
        <taxon>Amphibia</taxon>
        <taxon>Batrachia</taxon>
        <taxon>Caudata</taxon>
        <taxon>Salamandroidea</taxon>
        <taxon>Salamandridae</taxon>
        <taxon>Pleurodelinae</taxon>
        <taxon>Pleurodeles</taxon>
    </lineage>
</organism>
<evidence type="ECO:0000313" key="2">
    <source>
        <dbReference type="EMBL" id="KAJ1201454.1"/>
    </source>
</evidence>
<reference evidence="2" key="1">
    <citation type="journal article" date="2022" name="bioRxiv">
        <title>Sequencing and chromosome-scale assembly of the giantPleurodeles waltlgenome.</title>
        <authorList>
            <person name="Brown T."/>
            <person name="Elewa A."/>
            <person name="Iarovenko S."/>
            <person name="Subramanian E."/>
            <person name="Araus A.J."/>
            <person name="Petzold A."/>
            <person name="Susuki M."/>
            <person name="Suzuki K.-i.T."/>
            <person name="Hayashi T."/>
            <person name="Toyoda A."/>
            <person name="Oliveira C."/>
            <person name="Osipova E."/>
            <person name="Leigh N.D."/>
            <person name="Simon A."/>
            <person name="Yun M.H."/>
        </authorList>
    </citation>
    <scope>NUCLEOTIDE SEQUENCE</scope>
    <source>
        <strain evidence="2">20211129_DDA</strain>
        <tissue evidence="2">Liver</tissue>
    </source>
</reference>
<keyword evidence="3" id="KW-1185">Reference proteome</keyword>
<comment type="caution">
    <text evidence="2">The sequence shown here is derived from an EMBL/GenBank/DDBJ whole genome shotgun (WGS) entry which is preliminary data.</text>
</comment>
<gene>
    <name evidence="2" type="ORF">NDU88_005263</name>
</gene>
<name>A0AAV7VIJ6_PLEWA</name>
<feature type="compositionally biased region" description="Polar residues" evidence="1">
    <location>
        <begin position="66"/>
        <end position="77"/>
    </location>
</feature>
<dbReference type="AlphaFoldDB" id="A0AAV7VIJ6"/>